<gene>
    <name evidence="7" type="ORF">PSH97_07060</name>
</gene>
<keyword evidence="2" id="KW-0049">Antioxidant</keyword>
<dbReference type="InterPro" id="IPR036249">
    <property type="entry name" value="Thioredoxin-like_sf"/>
</dbReference>
<dbReference type="InterPro" id="IPR013740">
    <property type="entry name" value="Redoxin"/>
</dbReference>
<keyword evidence="5" id="KW-0676">Redox-active center</keyword>
<evidence type="ECO:0000313" key="8">
    <source>
        <dbReference type="Proteomes" id="UP001239418"/>
    </source>
</evidence>
<accession>A0ABY9F0Y4</accession>
<dbReference type="CDD" id="cd03017">
    <property type="entry name" value="PRX_BCP"/>
    <property type="match status" value="1"/>
</dbReference>
<evidence type="ECO:0000259" key="6">
    <source>
        <dbReference type="PROSITE" id="PS51352"/>
    </source>
</evidence>
<dbReference type="PANTHER" id="PTHR42801">
    <property type="entry name" value="THIOREDOXIN-DEPENDENT PEROXIDE REDUCTASE"/>
    <property type="match status" value="1"/>
</dbReference>
<evidence type="ECO:0000256" key="5">
    <source>
        <dbReference type="ARBA" id="ARBA00023284"/>
    </source>
</evidence>
<reference evidence="7 8" key="1">
    <citation type="submission" date="2023-02" db="EMBL/GenBank/DDBJ databases">
        <title>Evolution of Hrp T3SS in non-pathogenic Pseudomonas fluorescens.</title>
        <authorList>
            <person name="Liao K."/>
            <person name="Wei H."/>
            <person name="Gu Y."/>
        </authorList>
    </citation>
    <scope>NUCLEOTIDE SEQUENCE [LARGE SCALE GENOMIC DNA]</scope>
    <source>
        <strain evidence="7 8">FP1935</strain>
    </source>
</reference>
<feature type="domain" description="Thioredoxin" evidence="6">
    <location>
        <begin position="26"/>
        <end position="189"/>
    </location>
</feature>
<name>A0ABY9F0Y4_9PSED</name>
<dbReference type="Pfam" id="PF08534">
    <property type="entry name" value="Redoxin"/>
    <property type="match status" value="1"/>
</dbReference>
<evidence type="ECO:0000256" key="2">
    <source>
        <dbReference type="ARBA" id="ARBA00022862"/>
    </source>
</evidence>
<evidence type="ECO:0000256" key="1">
    <source>
        <dbReference type="ARBA" id="ARBA00022559"/>
    </source>
</evidence>
<dbReference type="PANTHER" id="PTHR42801:SF21">
    <property type="entry name" value="BCPB PROTEIN"/>
    <property type="match status" value="1"/>
</dbReference>
<keyword evidence="8" id="KW-1185">Reference proteome</keyword>
<dbReference type="EMBL" id="CP117454">
    <property type="protein sequence ID" value="WLG86276.1"/>
    <property type="molecule type" value="Genomic_DNA"/>
</dbReference>
<dbReference type="PROSITE" id="PS51352">
    <property type="entry name" value="THIOREDOXIN_2"/>
    <property type="match status" value="1"/>
</dbReference>
<sequence length="189" mass="21233">MTDQQPNPYTLPPDLPVPQDDGACDHLARMRLPEIELTSTEGKLWNLAKHAGKTIVYIYPATGVPGKDPIPDWDAIPGAPGCTLQSLGFGERYEQFKKMGYQVFGVSGQSAAEQIEFKQRTKLPFILLNDSNFILRDKLGLPTFQAYGQLFYKRLALILEDGKIRQVFYPVFPPDQCATKVLAWLESNE</sequence>
<evidence type="ECO:0000313" key="7">
    <source>
        <dbReference type="EMBL" id="WLG86276.1"/>
    </source>
</evidence>
<dbReference type="InterPro" id="IPR050924">
    <property type="entry name" value="Peroxiredoxin_BCP/PrxQ"/>
</dbReference>
<evidence type="ECO:0000256" key="3">
    <source>
        <dbReference type="ARBA" id="ARBA00023002"/>
    </source>
</evidence>
<proteinExistence type="predicted"/>
<organism evidence="7 8">
    <name type="scientific">Pseudomonas cucumis</name>
    <dbReference type="NCBI Taxonomy" id="2954082"/>
    <lineage>
        <taxon>Bacteria</taxon>
        <taxon>Pseudomonadati</taxon>
        <taxon>Pseudomonadota</taxon>
        <taxon>Gammaproteobacteria</taxon>
        <taxon>Pseudomonadales</taxon>
        <taxon>Pseudomonadaceae</taxon>
        <taxon>Pseudomonas</taxon>
    </lineage>
</organism>
<protein>
    <submittedName>
        <fullName evidence="7">Peroxiredoxin</fullName>
    </submittedName>
</protein>
<dbReference type="Gene3D" id="3.40.30.10">
    <property type="entry name" value="Glutaredoxin"/>
    <property type="match status" value="1"/>
</dbReference>
<dbReference type="RefSeq" id="WP_305448637.1">
    <property type="nucleotide sequence ID" value="NZ_CP117454.1"/>
</dbReference>
<dbReference type="SUPFAM" id="SSF52833">
    <property type="entry name" value="Thioredoxin-like"/>
    <property type="match status" value="1"/>
</dbReference>
<keyword evidence="4" id="KW-1015">Disulfide bond</keyword>
<keyword evidence="1" id="KW-0575">Peroxidase</keyword>
<keyword evidence="3" id="KW-0560">Oxidoreductase</keyword>
<evidence type="ECO:0000256" key="4">
    <source>
        <dbReference type="ARBA" id="ARBA00023157"/>
    </source>
</evidence>
<dbReference type="InterPro" id="IPR013766">
    <property type="entry name" value="Thioredoxin_domain"/>
</dbReference>
<dbReference type="Proteomes" id="UP001239418">
    <property type="component" value="Chromosome"/>
</dbReference>